<protein>
    <submittedName>
        <fullName evidence="1">Leucine rich repeats-containing protein</fullName>
    </submittedName>
</protein>
<reference evidence="1" key="1">
    <citation type="submission" date="2015-07" db="EMBL/GenBank/DDBJ databases">
        <title>Adaptation to a free-living lifestyle via gene acquisitions in the diplomonad Trepomonas sp. PC1.</title>
        <authorList>
            <person name="Xu F."/>
            <person name="Jerlstrom-Hultqvist J."/>
            <person name="Kolisko M."/>
            <person name="Simpson A.G.B."/>
            <person name="Roger A.J."/>
            <person name="Svard S.G."/>
            <person name="Andersson J.O."/>
        </authorList>
    </citation>
    <scope>NUCLEOTIDE SEQUENCE</scope>
    <source>
        <strain evidence="1">PC1</strain>
    </source>
</reference>
<proteinExistence type="predicted"/>
<feature type="non-terminal residue" evidence="1">
    <location>
        <position position="1"/>
    </location>
</feature>
<dbReference type="InterPro" id="IPR026906">
    <property type="entry name" value="LRR_5"/>
</dbReference>
<dbReference type="AlphaFoldDB" id="A0A146K4R8"/>
<dbReference type="Gene3D" id="3.80.10.10">
    <property type="entry name" value="Ribonuclease Inhibitor"/>
    <property type="match status" value="1"/>
</dbReference>
<feature type="non-terminal residue" evidence="1">
    <location>
        <position position="143"/>
    </location>
</feature>
<dbReference type="Pfam" id="PF13306">
    <property type="entry name" value="LRR_5"/>
    <property type="match status" value="1"/>
</dbReference>
<gene>
    <name evidence="1" type="ORF">TPC1_20130</name>
</gene>
<name>A0A146K4R8_9EUKA</name>
<evidence type="ECO:0000313" key="1">
    <source>
        <dbReference type="EMBL" id="JAP90571.1"/>
    </source>
</evidence>
<sequence length="143" mass="16574">KDYSVTSRCLVLKDNQYAELFEEDWEFEYVYAPSLKNLIEDQFRNTNVKMVFMPTLESADDCAFYDVPLEKADFPNLKLIRRGVFTSISSIQVNLPRLTQMVDTYQFQACDNLEVFIALQLEEIGEACFQLCCKLKTVITPKA</sequence>
<dbReference type="InterPro" id="IPR032675">
    <property type="entry name" value="LRR_dom_sf"/>
</dbReference>
<organism evidence="1">
    <name type="scientific">Trepomonas sp. PC1</name>
    <dbReference type="NCBI Taxonomy" id="1076344"/>
    <lineage>
        <taxon>Eukaryota</taxon>
        <taxon>Metamonada</taxon>
        <taxon>Diplomonadida</taxon>
        <taxon>Hexamitidae</taxon>
        <taxon>Hexamitinae</taxon>
        <taxon>Trepomonas</taxon>
    </lineage>
</organism>
<dbReference type="EMBL" id="GDID01006035">
    <property type="protein sequence ID" value="JAP90571.1"/>
    <property type="molecule type" value="Transcribed_RNA"/>
</dbReference>
<accession>A0A146K4R8</accession>